<dbReference type="Proteomes" id="UP001152561">
    <property type="component" value="Unassembled WGS sequence"/>
</dbReference>
<sequence>MADLQPHVVMLPFPVQGHVKPMLMLAEVLCHAGFRISFVNTDHIHDIILGNIDKSSFLSQFPGFCFLSIPDGLSPEHPRDISSIIELFTSINSTGKIMFRDLIISLLRQEDLDDKETWQAPCCIIADGIMSLAIDVGVELEIPVITFRTYSATCTWVYFHLQKLIEQREIPVLEGNEDIDGLVTCIPELEKVLRRRDLPSICKCEIDHPTLKFFLEQTSKMKKASGLILNTFEDLEAPIIRQLHSIYSKVYTIGPLQALLKSQLAGSPPIAAPATGNLRQEDRTCIAWLDRQPAKSVIYVSFGSVVVMSRDQILEFWHGLINSGKPFLWVIRPDLVFGDGPNGLPEEIMCPTNERGYVVSWAPQVEVLAHCAVGGFLTHSGWNSTLESITVGLPMICWPLIVDQKVNSRCVSDIWRVGLDMKDSCDRSTVEKMVRVLMENQDEEIAKSTTKFANLAQKSVMEGGSSFCNISKLIEDIRSIQSEKDDCKSK</sequence>
<evidence type="ECO:0000256" key="1">
    <source>
        <dbReference type="ARBA" id="ARBA00009995"/>
    </source>
</evidence>
<proteinExistence type="inferred from homology"/>
<gene>
    <name evidence="6" type="ORF">K7X08_000437</name>
</gene>
<evidence type="ECO:0000256" key="4">
    <source>
        <dbReference type="RuleBase" id="RU362057"/>
    </source>
</evidence>
<dbReference type="EC" id="2.4.1.-" evidence="4"/>
<evidence type="ECO:0000256" key="3">
    <source>
        <dbReference type="RuleBase" id="RU003718"/>
    </source>
</evidence>
<organism evidence="6 7">
    <name type="scientific">Anisodus acutangulus</name>
    <dbReference type="NCBI Taxonomy" id="402998"/>
    <lineage>
        <taxon>Eukaryota</taxon>
        <taxon>Viridiplantae</taxon>
        <taxon>Streptophyta</taxon>
        <taxon>Embryophyta</taxon>
        <taxon>Tracheophyta</taxon>
        <taxon>Spermatophyta</taxon>
        <taxon>Magnoliopsida</taxon>
        <taxon>eudicotyledons</taxon>
        <taxon>Gunneridae</taxon>
        <taxon>Pentapetalae</taxon>
        <taxon>asterids</taxon>
        <taxon>lamiids</taxon>
        <taxon>Solanales</taxon>
        <taxon>Solanaceae</taxon>
        <taxon>Solanoideae</taxon>
        <taxon>Hyoscyameae</taxon>
        <taxon>Anisodus</taxon>
    </lineage>
</organism>
<accession>A0A9Q1M8G0</accession>
<feature type="coiled-coil region" evidence="5">
    <location>
        <begin position="438"/>
        <end position="490"/>
    </location>
</feature>
<evidence type="ECO:0000313" key="7">
    <source>
        <dbReference type="Proteomes" id="UP001152561"/>
    </source>
</evidence>
<reference evidence="7" key="1">
    <citation type="journal article" date="2023" name="Proc. Natl. Acad. Sci. U.S.A.">
        <title>Genomic and structural basis for evolution of tropane alkaloid biosynthesis.</title>
        <authorList>
            <person name="Wanga Y.-J."/>
            <person name="Taina T."/>
            <person name="Yua J.-Y."/>
            <person name="Lia J."/>
            <person name="Xua B."/>
            <person name="Chenc J."/>
            <person name="D'Auriad J.C."/>
            <person name="Huanga J.-P."/>
            <person name="Huanga S.-X."/>
        </authorList>
    </citation>
    <scope>NUCLEOTIDE SEQUENCE [LARGE SCALE GENOMIC DNA]</scope>
    <source>
        <strain evidence="7">cv. KIB-2019</strain>
    </source>
</reference>
<dbReference type="GO" id="GO:0080044">
    <property type="term" value="F:quercetin 7-O-glucosyltransferase activity"/>
    <property type="evidence" value="ECO:0007669"/>
    <property type="project" value="TreeGrafter"/>
</dbReference>
<dbReference type="SUPFAM" id="SSF53756">
    <property type="entry name" value="UDP-Glycosyltransferase/glycogen phosphorylase"/>
    <property type="match status" value="1"/>
</dbReference>
<evidence type="ECO:0000313" key="6">
    <source>
        <dbReference type="EMBL" id="KAJ8551067.1"/>
    </source>
</evidence>
<dbReference type="Gene3D" id="3.40.50.2000">
    <property type="entry name" value="Glycogen Phosphorylase B"/>
    <property type="match status" value="2"/>
</dbReference>
<dbReference type="PANTHER" id="PTHR11926:SF1392">
    <property type="entry name" value="GLYCOSYLTRANSFERASE"/>
    <property type="match status" value="1"/>
</dbReference>
<name>A0A9Q1M8G0_9SOLA</name>
<dbReference type="EMBL" id="JAJAGQ010000010">
    <property type="protein sequence ID" value="KAJ8551067.1"/>
    <property type="molecule type" value="Genomic_DNA"/>
</dbReference>
<dbReference type="PANTHER" id="PTHR11926">
    <property type="entry name" value="GLUCOSYL/GLUCURONOSYL TRANSFERASES"/>
    <property type="match status" value="1"/>
</dbReference>
<evidence type="ECO:0000256" key="2">
    <source>
        <dbReference type="ARBA" id="ARBA00022679"/>
    </source>
</evidence>
<dbReference type="AlphaFoldDB" id="A0A9Q1M8G0"/>
<keyword evidence="3" id="KW-0328">Glycosyltransferase</keyword>
<comment type="similarity">
    <text evidence="1 3">Belongs to the UDP-glycosyltransferase family.</text>
</comment>
<dbReference type="PROSITE" id="PS00375">
    <property type="entry name" value="UDPGT"/>
    <property type="match status" value="1"/>
</dbReference>
<dbReference type="Pfam" id="PF00201">
    <property type="entry name" value="UDPGT"/>
    <property type="match status" value="1"/>
</dbReference>
<dbReference type="InterPro" id="IPR035595">
    <property type="entry name" value="UDP_glycos_trans_CS"/>
</dbReference>
<dbReference type="OrthoDB" id="1483536at2759"/>
<comment type="caution">
    <text evidence="6">The sequence shown here is derived from an EMBL/GenBank/DDBJ whole genome shotgun (WGS) entry which is preliminary data.</text>
</comment>
<keyword evidence="7" id="KW-1185">Reference proteome</keyword>
<dbReference type="CDD" id="cd03784">
    <property type="entry name" value="GT1_Gtf-like"/>
    <property type="match status" value="1"/>
</dbReference>
<keyword evidence="2 3" id="KW-0808">Transferase</keyword>
<dbReference type="GO" id="GO:0080043">
    <property type="term" value="F:quercetin 3-O-glucosyltransferase activity"/>
    <property type="evidence" value="ECO:0007669"/>
    <property type="project" value="TreeGrafter"/>
</dbReference>
<keyword evidence="5" id="KW-0175">Coiled coil</keyword>
<evidence type="ECO:0000256" key="5">
    <source>
        <dbReference type="SAM" id="Coils"/>
    </source>
</evidence>
<protein>
    <recommendedName>
        <fullName evidence="4">Glycosyltransferase</fullName>
        <ecNumber evidence="4">2.4.1.-</ecNumber>
    </recommendedName>
</protein>
<dbReference type="InterPro" id="IPR002213">
    <property type="entry name" value="UDP_glucos_trans"/>
</dbReference>
<dbReference type="FunFam" id="3.40.50.2000:FF:000040">
    <property type="entry name" value="UDP-glycosyltransferase 76C1"/>
    <property type="match status" value="1"/>
</dbReference>